<sequence length="52" mass="5700">MQPITDIAAVILARPGLIQQFVQHCITNAWREAGMHAATPTANQSIKKAERT</sequence>
<proteinExistence type="predicted"/>
<dbReference type="AlphaFoldDB" id="C4RRN9"/>
<dbReference type="HOGENOM" id="CLU_3089047_0_0_1"/>
<reference evidence="2" key="1">
    <citation type="journal article" date="2009" name="Genome Res.">
        <title>Comparative genomic analyses of the human fungal pathogens Coccidioides and their relatives.</title>
        <authorList>
            <person name="Sharpton T.J."/>
            <person name="Stajich J.E."/>
            <person name="Rounsley S.D."/>
            <person name="Gardner M.J."/>
            <person name="Wortman J.R."/>
            <person name="Jordar V.S."/>
            <person name="Maiti R."/>
            <person name="Kodira C.D."/>
            <person name="Neafsey D.E."/>
            <person name="Zeng Q."/>
            <person name="Hung C.-Y."/>
            <person name="McMahan C."/>
            <person name="Muszewska A."/>
            <person name="Grynberg M."/>
            <person name="Mandel M.A."/>
            <person name="Kellner E.M."/>
            <person name="Barker B.M."/>
            <person name="Galgiani J.N."/>
            <person name="Orbach M.J."/>
            <person name="Kirkland T.N."/>
            <person name="Cole G.T."/>
            <person name="Henn M.R."/>
            <person name="Birren B.W."/>
            <person name="Taylor J.W."/>
        </authorList>
    </citation>
    <scope>NUCLEOTIDE SEQUENCE [LARGE SCALE GENOMIC DNA]</scope>
    <source>
        <strain evidence="2">UAMH 1704</strain>
    </source>
</reference>
<dbReference type="InParanoid" id="C4RRN9"/>
<accession>C4RRN9</accession>
<keyword evidence="2" id="KW-1185">Reference proteome</keyword>
<evidence type="ECO:0000313" key="1">
    <source>
        <dbReference type="EMBL" id="EEP79893.1"/>
    </source>
</evidence>
<dbReference type="VEuPathDB" id="FungiDB:UREG_07943"/>
<dbReference type="Proteomes" id="UP000002058">
    <property type="component" value="Unassembled WGS sequence"/>
</dbReference>
<name>C4RRN9_UNCRE</name>
<dbReference type="KEGG" id="ure:UREG_07943"/>
<evidence type="ECO:0000313" key="2">
    <source>
        <dbReference type="Proteomes" id="UP000002058"/>
    </source>
</evidence>
<protein>
    <submittedName>
        <fullName evidence="1">Uncharacterized protein</fullName>
    </submittedName>
</protein>
<organism evidence="1 2">
    <name type="scientific">Uncinocarpus reesii (strain UAMH 1704)</name>
    <dbReference type="NCBI Taxonomy" id="336963"/>
    <lineage>
        <taxon>Eukaryota</taxon>
        <taxon>Fungi</taxon>
        <taxon>Dikarya</taxon>
        <taxon>Ascomycota</taxon>
        <taxon>Pezizomycotina</taxon>
        <taxon>Eurotiomycetes</taxon>
        <taxon>Eurotiomycetidae</taxon>
        <taxon>Onygenales</taxon>
        <taxon>Onygenaceae</taxon>
        <taxon>Uncinocarpus</taxon>
    </lineage>
</organism>
<dbReference type="EMBL" id="GG669490">
    <property type="protein sequence ID" value="EEP79893.1"/>
    <property type="molecule type" value="Genomic_DNA"/>
</dbReference>
<gene>
    <name evidence="1" type="ORF">UREG_07943</name>
</gene>